<feature type="domain" description="Peptidoglycan binding" evidence="2">
    <location>
        <begin position="115"/>
        <end position="180"/>
    </location>
</feature>
<dbReference type="Pfam" id="PF09374">
    <property type="entry name" value="PG_binding_3"/>
    <property type="match status" value="1"/>
</dbReference>
<protein>
    <submittedName>
        <fullName evidence="3">Peptidoglycan domain protein</fullName>
    </submittedName>
</protein>
<sequence>MSYMQTFNLLMSLEFSRPENALHKNPTENGLTFMGIYEVANPSWSGWKQIKTAINAYGDLKKASVVLYNDDTLVNLVASFYKTNYWDALNLDSVDSQQKANELFCFAVNVGVKSAVRVLQNMLGLTIDGIMGANTLKALNAYDTVAFDSDFDRAEIAYYRNLIRKNPRLGVYERGWENRARKI</sequence>
<dbReference type="Proteomes" id="UP000195893">
    <property type="component" value="Unassembled WGS sequence"/>
</dbReference>
<dbReference type="SUPFAM" id="SSF53955">
    <property type="entry name" value="Lysozyme-like"/>
    <property type="match status" value="1"/>
</dbReference>
<evidence type="ECO:0000313" key="4">
    <source>
        <dbReference type="Proteomes" id="UP000195893"/>
    </source>
</evidence>
<dbReference type="Pfam" id="PF05838">
    <property type="entry name" value="Glyco_hydro_108"/>
    <property type="match status" value="1"/>
</dbReference>
<dbReference type="Gene3D" id="1.20.141.10">
    <property type="entry name" value="Chitosanase, subunit A, domain 1"/>
    <property type="match status" value="1"/>
</dbReference>
<comment type="caution">
    <text evidence="3">The sequence shown here is derived from an EMBL/GenBank/DDBJ whole genome shotgun (WGS) entry which is preliminary data.</text>
</comment>
<proteinExistence type="predicted"/>
<dbReference type="InterPro" id="IPR023346">
    <property type="entry name" value="Lysozyme-like_dom_sf"/>
</dbReference>
<accession>A0A1Y5NDM1</accession>
<organism evidence="3 4">
    <name type="scientific">Campylobacter concisus</name>
    <dbReference type="NCBI Taxonomy" id="199"/>
    <lineage>
        <taxon>Bacteria</taxon>
        <taxon>Pseudomonadati</taxon>
        <taxon>Campylobacterota</taxon>
        <taxon>Epsilonproteobacteria</taxon>
        <taxon>Campylobacterales</taxon>
        <taxon>Campylobacteraceae</taxon>
        <taxon>Campylobacter</taxon>
    </lineage>
</organism>
<dbReference type="InterPro" id="IPR018537">
    <property type="entry name" value="Peptidoglycan-bd_3"/>
</dbReference>
<dbReference type="EMBL" id="NDYQ01000024">
    <property type="protein sequence ID" value="OUT16075.1"/>
    <property type="molecule type" value="Genomic_DNA"/>
</dbReference>
<evidence type="ECO:0000259" key="1">
    <source>
        <dbReference type="Pfam" id="PF05838"/>
    </source>
</evidence>
<feature type="domain" description="TtsA-like Glycoside hydrolase family 108" evidence="1">
    <location>
        <begin position="28"/>
        <end position="111"/>
    </location>
</feature>
<name>A0A1Y5NDM1_9BACT</name>
<dbReference type="RefSeq" id="WP_087582279.1">
    <property type="nucleotide sequence ID" value="NZ_NDYQ01000024.1"/>
</dbReference>
<dbReference type="InterPro" id="IPR008565">
    <property type="entry name" value="TtsA-like_GH18_dom"/>
</dbReference>
<gene>
    <name evidence="3" type="ORF">B9N60_10130</name>
</gene>
<reference evidence="3 4" key="1">
    <citation type="submission" date="2017-04" db="EMBL/GenBank/DDBJ databases">
        <title>Complete genome of Campylobacter concisus ATCC 33237T and draft genomes for an additional eight well characterized C. concisus strains.</title>
        <authorList>
            <person name="Cornelius A.J."/>
            <person name="Miller W.G."/>
            <person name="Lastovica A.J."/>
            <person name="On S.L."/>
            <person name="French N.P."/>
            <person name="Vandenberg O."/>
            <person name="Biggs P.J."/>
        </authorList>
    </citation>
    <scope>NUCLEOTIDE SEQUENCE [LARGE SCALE GENOMIC DNA]</scope>
    <source>
        <strain evidence="3 4">Lasto127.99</strain>
    </source>
</reference>
<evidence type="ECO:0000313" key="3">
    <source>
        <dbReference type="EMBL" id="OUT16075.1"/>
    </source>
</evidence>
<evidence type="ECO:0000259" key="2">
    <source>
        <dbReference type="Pfam" id="PF09374"/>
    </source>
</evidence>
<dbReference type="AlphaFoldDB" id="A0A1Y5NDM1"/>